<proteinExistence type="predicted"/>
<dbReference type="STRING" id="29354.IO98_02345"/>
<dbReference type="SUPFAM" id="SSF53448">
    <property type="entry name" value="Nucleotide-diphospho-sugar transferases"/>
    <property type="match status" value="1"/>
</dbReference>
<keyword evidence="3" id="KW-0479">Metal-binding</keyword>
<dbReference type="InterPro" id="IPR029044">
    <property type="entry name" value="Nucleotide-diphossugar_trans"/>
</dbReference>
<dbReference type="InterPro" id="IPR050748">
    <property type="entry name" value="Glycosyltrans_8_dom-fam"/>
</dbReference>
<keyword evidence="2 4" id="KW-0808">Transferase</keyword>
<reference evidence="4 5" key="1">
    <citation type="submission" date="2014-07" db="EMBL/GenBank/DDBJ databases">
        <title>Draft genome of Clostridium celerecrescens 152B isolated from sediments associated with methane hydrate from Krishna Godavari basin.</title>
        <authorList>
            <person name="Honkalas V.S."/>
            <person name="Dabir A.P."/>
            <person name="Arora P."/>
            <person name="Dhakephalkar P.K."/>
        </authorList>
    </citation>
    <scope>NUCLEOTIDE SEQUENCE [LARGE SCALE GENOMIC DNA]</scope>
    <source>
        <strain evidence="4 5">152B</strain>
    </source>
</reference>
<sequence>MNVVYASNDNYARHLAVSLYSLLDHNRDMGDIHIYVLSMSLSEETKERLKTVADGFGRELTVVELGDLKERFSYEVDTGGFDLSIMARLFMGEVLPEETDRVLYLDCDTVVLSSLKRLWEKDLGTFLLGAVMEPTIYPSIKEEIGLLPEAPYFNSGVLLIDMIRWREENAQKQLLDFYCSMGGKLFAGDQDTINGALKGRIKPLSPRYNFFTNYRYFRYSHLVRLSPVYGKLGKKGFQDAKKHPAILHFMGDERPWKEGNLNHYRRAYDHYLSLTPWAGAPKEKGTRLYMAAYHLMDYATFLCPAVRDFVSSRFGMQVINSRKGS</sequence>
<evidence type="ECO:0000256" key="2">
    <source>
        <dbReference type="ARBA" id="ARBA00022679"/>
    </source>
</evidence>
<dbReference type="CDD" id="cd04194">
    <property type="entry name" value="GT8_A4GalT_like"/>
    <property type="match status" value="1"/>
</dbReference>
<dbReference type="Gene3D" id="3.90.550.10">
    <property type="entry name" value="Spore Coat Polysaccharide Biosynthesis Protein SpsA, Chain A"/>
    <property type="match status" value="1"/>
</dbReference>
<keyword evidence="5" id="KW-1185">Reference proteome</keyword>
<dbReference type="GO" id="GO:0046872">
    <property type="term" value="F:metal ion binding"/>
    <property type="evidence" value="ECO:0007669"/>
    <property type="project" value="UniProtKB-KW"/>
</dbReference>
<keyword evidence="1" id="KW-0328">Glycosyltransferase</keyword>
<dbReference type="PANTHER" id="PTHR13778">
    <property type="entry name" value="GLYCOSYLTRANSFERASE 8 DOMAIN-CONTAINING PROTEIN"/>
    <property type="match status" value="1"/>
</dbReference>
<dbReference type="OrthoDB" id="9798746at2"/>
<name>A0A084JRF6_9FIRM</name>
<dbReference type="GO" id="GO:0016757">
    <property type="term" value="F:glycosyltransferase activity"/>
    <property type="evidence" value="ECO:0007669"/>
    <property type="project" value="UniProtKB-KW"/>
</dbReference>
<evidence type="ECO:0000256" key="3">
    <source>
        <dbReference type="ARBA" id="ARBA00022723"/>
    </source>
</evidence>
<protein>
    <submittedName>
        <fullName evidence="4">Glycosyl transferase</fullName>
    </submittedName>
</protein>
<gene>
    <name evidence="4" type="ORF">IO98_02345</name>
</gene>
<dbReference type="Pfam" id="PF01501">
    <property type="entry name" value="Glyco_transf_8"/>
    <property type="match status" value="1"/>
</dbReference>
<accession>A0A084JRF6</accession>
<dbReference type="PANTHER" id="PTHR13778:SF47">
    <property type="entry name" value="LIPOPOLYSACCHARIDE 1,3-GALACTOSYLTRANSFERASE"/>
    <property type="match status" value="1"/>
</dbReference>
<dbReference type="RefSeq" id="WP_038277531.1">
    <property type="nucleotide sequence ID" value="NZ_JPME01000003.1"/>
</dbReference>
<evidence type="ECO:0000256" key="1">
    <source>
        <dbReference type="ARBA" id="ARBA00022676"/>
    </source>
</evidence>
<comment type="caution">
    <text evidence="4">The sequence shown here is derived from an EMBL/GenBank/DDBJ whole genome shotgun (WGS) entry which is preliminary data.</text>
</comment>
<organism evidence="4 5">
    <name type="scientific">Lacrimispora celerecrescens</name>
    <dbReference type="NCBI Taxonomy" id="29354"/>
    <lineage>
        <taxon>Bacteria</taxon>
        <taxon>Bacillati</taxon>
        <taxon>Bacillota</taxon>
        <taxon>Clostridia</taxon>
        <taxon>Lachnospirales</taxon>
        <taxon>Lachnospiraceae</taxon>
        <taxon>Lacrimispora</taxon>
    </lineage>
</organism>
<dbReference type="AlphaFoldDB" id="A0A084JRF6"/>
<dbReference type="Proteomes" id="UP000028525">
    <property type="component" value="Unassembled WGS sequence"/>
</dbReference>
<evidence type="ECO:0000313" key="4">
    <source>
        <dbReference type="EMBL" id="KEZ91540.1"/>
    </source>
</evidence>
<evidence type="ECO:0000313" key="5">
    <source>
        <dbReference type="Proteomes" id="UP000028525"/>
    </source>
</evidence>
<dbReference type="EMBL" id="JPME01000003">
    <property type="protein sequence ID" value="KEZ91540.1"/>
    <property type="molecule type" value="Genomic_DNA"/>
</dbReference>
<dbReference type="InterPro" id="IPR002495">
    <property type="entry name" value="Glyco_trans_8"/>
</dbReference>